<accession>A0A4R6ME46</accession>
<dbReference type="AlphaFoldDB" id="A0A4R6ME46"/>
<dbReference type="Proteomes" id="UP000294656">
    <property type="component" value="Unassembled WGS sequence"/>
</dbReference>
<protein>
    <recommendedName>
        <fullName evidence="3">STAS domain-containing protein</fullName>
    </recommendedName>
</protein>
<name>A0A4R6ME46_9GAMM</name>
<evidence type="ECO:0008006" key="3">
    <source>
        <dbReference type="Google" id="ProtNLM"/>
    </source>
</evidence>
<proteinExistence type="predicted"/>
<comment type="caution">
    <text evidence="1">The sequence shown here is derived from an EMBL/GenBank/DDBJ whole genome shotgun (WGS) entry which is preliminary data.</text>
</comment>
<sequence>MKMTVESDKIVFSGVYSLESIKEYSEQINSGNHAPSTIDVSALIGAGAPLFALFLQVVKKSRVLSVVGASVELIDMAKLYGVDQVLTFEA</sequence>
<dbReference type="EMBL" id="SNXC01000009">
    <property type="protein sequence ID" value="TDO99893.1"/>
    <property type="molecule type" value="Genomic_DNA"/>
</dbReference>
<keyword evidence="2" id="KW-1185">Reference proteome</keyword>
<evidence type="ECO:0000313" key="1">
    <source>
        <dbReference type="EMBL" id="TDO99893.1"/>
    </source>
</evidence>
<evidence type="ECO:0000313" key="2">
    <source>
        <dbReference type="Proteomes" id="UP000294656"/>
    </source>
</evidence>
<dbReference type="RefSeq" id="WP_133502721.1">
    <property type="nucleotide sequence ID" value="NZ_SNXC01000009.1"/>
</dbReference>
<organism evidence="1 2">
    <name type="scientific">Marinomonas balearica</name>
    <dbReference type="NCBI Taxonomy" id="491947"/>
    <lineage>
        <taxon>Bacteria</taxon>
        <taxon>Pseudomonadati</taxon>
        <taxon>Pseudomonadota</taxon>
        <taxon>Gammaproteobacteria</taxon>
        <taxon>Oceanospirillales</taxon>
        <taxon>Oceanospirillaceae</taxon>
        <taxon>Marinomonas</taxon>
    </lineage>
</organism>
<reference evidence="1 2" key="1">
    <citation type="submission" date="2019-03" db="EMBL/GenBank/DDBJ databases">
        <title>Genomic Encyclopedia of Type Strains, Phase III (KMG-III): the genomes of soil and plant-associated and newly described type strains.</title>
        <authorList>
            <person name="Whitman W."/>
        </authorList>
    </citation>
    <scope>NUCLEOTIDE SEQUENCE [LARGE SCALE GENOMIC DNA]</scope>
    <source>
        <strain evidence="1 2">CECT 7378</strain>
    </source>
</reference>
<dbReference type="OrthoDB" id="9858721at2"/>
<gene>
    <name evidence="1" type="ORF">DFP79_0902</name>
</gene>